<dbReference type="EMBL" id="JADGIK010000001">
    <property type="protein sequence ID" value="MBF0595858.1"/>
    <property type="molecule type" value="Genomic_DNA"/>
</dbReference>
<proteinExistence type="predicted"/>
<feature type="domain" description="Integrase catalytic" evidence="1">
    <location>
        <begin position="1"/>
        <end position="64"/>
    </location>
</feature>
<dbReference type="GO" id="GO:0003676">
    <property type="term" value="F:nucleic acid binding"/>
    <property type="evidence" value="ECO:0007669"/>
    <property type="project" value="InterPro"/>
</dbReference>
<comment type="caution">
    <text evidence="2">The sequence shown here is derived from an EMBL/GenBank/DDBJ whole genome shotgun (WGS) entry which is preliminary data.</text>
</comment>
<organism evidence="2 3">
    <name type="scientific">Faecalibacter rhinopitheci</name>
    <dbReference type="NCBI Taxonomy" id="2779678"/>
    <lineage>
        <taxon>Bacteria</taxon>
        <taxon>Pseudomonadati</taxon>
        <taxon>Bacteroidota</taxon>
        <taxon>Flavobacteriia</taxon>
        <taxon>Flavobacteriales</taxon>
        <taxon>Weeksellaceae</taxon>
        <taxon>Faecalibacter</taxon>
    </lineage>
</organism>
<dbReference type="InterPro" id="IPR050900">
    <property type="entry name" value="Transposase_IS3/IS150/IS904"/>
</dbReference>
<dbReference type="InterPro" id="IPR001584">
    <property type="entry name" value="Integrase_cat-core"/>
</dbReference>
<dbReference type="InterPro" id="IPR036397">
    <property type="entry name" value="RNaseH_sf"/>
</dbReference>
<dbReference type="GO" id="GO:0015074">
    <property type="term" value="P:DNA integration"/>
    <property type="evidence" value="ECO:0007669"/>
    <property type="project" value="InterPro"/>
</dbReference>
<evidence type="ECO:0000259" key="1">
    <source>
        <dbReference type="PROSITE" id="PS50994"/>
    </source>
</evidence>
<reference evidence="2" key="1">
    <citation type="submission" date="2020-10" db="EMBL/GenBank/DDBJ databases">
        <authorList>
            <person name="Lu T."/>
            <person name="Wang Q."/>
            <person name="Han X."/>
        </authorList>
    </citation>
    <scope>NUCLEOTIDE SEQUENCE</scope>
    <source>
        <strain evidence="2">WQ 117</strain>
    </source>
</reference>
<dbReference type="PANTHER" id="PTHR46889:SF4">
    <property type="entry name" value="TRANSPOSASE INSO FOR INSERTION SEQUENCE ELEMENT IS911B-RELATED"/>
    <property type="match status" value="1"/>
</dbReference>
<protein>
    <submittedName>
        <fullName evidence="2">Transposase family protein</fullName>
    </submittedName>
</protein>
<keyword evidence="3" id="KW-1185">Reference proteome</keyword>
<accession>A0A8J7FPV9</accession>
<dbReference type="PANTHER" id="PTHR46889">
    <property type="entry name" value="TRANSPOSASE INSF FOR INSERTION SEQUENCE IS3B-RELATED"/>
    <property type="match status" value="1"/>
</dbReference>
<sequence>MQPQNTKDLIFHSDQGWQYQMKQYQTQLKKKGIIQSISRKKKCLDNAIIENFFGTLKSEMFYLQ</sequence>
<gene>
    <name evidence="2" type="ORF">IM532_00030</name>
</gene>
<name>A0A8J7FPV9_9FLAO</name>
<dbReference type="AlphaFoldDB" id="A0A8J7FPV9"/>
<dbReference type="Proteomes" id="UP000608754">
    <property type="component" value="Unassembled WGS sequence"/>
</dbReference>
<dbReference type="InterPro" id="IPR012337">
    <property type="entry name" value="RNaseH-like_sf"/>
</dbReference>
<dbReference type="SUPFAM" id="SSF53098">
    <property type="entry name" value="Ribonuclease H-like"/>
    <property type="match status" value="1"/>
</dbReference>
<evidence type="ECO:0000313" key="3">
    <source>
        <dbReference type="Proteomes" id="UP000608754"/>
    </source>
</evidence>
<dbReference type="PROSITE" id="PS50994">
    <property type="entry name" value="INTEGRASE"/>
    <property type="match status" value="1"/>
</dbReference>
<dbReference type="Gene3D" id="3.30.420.10">
    <property type="entry name" value="Ribonuclease H-like superfamily/Ribonuclease H"/>
    <property type="match status" value="1"/>
</dbReference>
<evidence type="ECO:0000313" key="2">
    <source>
        <dbReference type="EMBL" id="MBF0595858.1"/>
    </source>
</evidence>